<dbReference type="InParanoid" id="A0A0D0DCF8"/>
<gene>
    <name evidence="1" type="ORF">PAXRUDRAFT_329068</name>
</gene>
<dbReference type="AlphaFoldDB" id="A0A0D0DCF8"/>
<reference evidence="1 2" key="1">
    <citation type="submission" date="2014-04" db="EMBL/GenBank/DDBJ databases">
        <authorList>
            <consortium name="DOE Joint Genome Institute"/>
            <person name="Kuo A."/>
            <person name="Kohler A."/>
            <person name="Jargeat P."/>
            <person name="Nagy L.G."/>
            <person name="Floudas D."/>
            <person name="Copeland A."/>
            <person name="Barry K.W."/>
            <person name="Cichocki N."/>
            <person name="Veneault-Fourrey C."/>
            <person name="LaButti K."/>
            <person name="Lindquist E.A."/>
            <person name="Lipzen A."/>
            <person name="Lundell T."/>
            <person name="Morin E."/>
            <person name="Murat C."/>
            <person name="Sun H."/>
            <person name="Tunlid A."/>
            <person name="Henrissat B."/>
            <person name="Grigoriev I.V."/>
            <person name="Hibbett D.S."/>
            <person name="Martin F."/>
            <person name="Nordberg H.P."/>
            <person name="Cantor M.N."/>
            <person name="Hua S.X."/>
        </authorList>
    </citation>
    <scope>NUCLEOTIDE SEQUENCE [LARGE SCALE GENOMIC DNA]</scope>
    <source>
        <strain evidence="1 2">Ve08.2h10</strain>
    </source>
</reference>
<dbReference type="Proteomes" id="UP000054538">
    <property type="component" value="Unassembled WGS sequence"/>
</dbReference>
<dbReference type="EMBL" id="KN826616">
    <property type="protein sequence ID" value="KIK78364.1"/>
    <property type="molecule type" value="Genomic_DNA"/>
</dbReference>
<evidence type="ECO:0000313" key="2">
    <source>
        <dbReference type="Proteomes" id="UP000054538"/>
    </source>
</evidence>
<evidence type="ECO:0000313" key="1">
    <source>
        <dbReference type="EMBL" id="KIK78364.1"/>
    </source>
</evidence>
<keyword evidence="2" id="KW-1185">Reference proteome</keyword>
<protein>
    <submittedName>
        <fullName evidence="1">Uncharacterized protein</fullName>
    </submittedName>
</protein>
<sequence length="58" mass="6494">MFVFLQQGMSKLFSAVANMSKTISKTASKTVSKRAPFSTLNYPSKCRNISLAEQVKYQ</sequence>
<reference evidence="2" key="2">
    <citation type="submission" date="2015-01" db="EMBL/GenBank/DDBJ databases">
        <title>Evolutionary Origins and Diversification of the Mycorrhizal Mutualists.</title>
        <authorList>
            <consortium name="DOE Joint Genome Institute"/>
            <consortium name="Mycorrhizal Genomics Consortium"/>
            <person name="Kohler A."/>
            <person name="Kuo A."/>
            <person name="Nagy L.G."/>
            <person name="Floudas D."/>
            <person name="Copeland A."/>
            <person name="Barry K.W."/>
            <person name="Cichocki N."/>
            <person name="Veneault-Fourrey C."/>
            <person name="LaButti K."/>
            <person name="Lindquist E.A."/>
            <person name="Lipzen A."/>
            <person name="Lundell T."/>
            <person name="Morin E."/>
            <person name="Murat C."/>
            <person name="Riley R."/>
            <person name="Ohm R."/>
            <person name="Sun H."/>
            <person name="Tunlid A."/>
            <person name="Henrissat B."/>
            <person name="Grigoriev I.V."/>
            <person name="Hibbett D.S."/>
            <person name="Martin F."/>
        </authorList>
    </citation>
    <scope>NUCLEOTIDE SEQUENCE [LARGE SCALE GENOMIC DNA]</scope>
    <source>
        <strain evidence="2">Ve08.2h10</strain>
    </source>
</reference>
<organism evidence="1 2">
    <name type="scientific">Paxillus rubicundulus Ve08.2h10</name>
    <dbReference type="NCBI Taxonomy" id="930991"/>
    <lineage>
        <taxon>Eukaryota</taxon>
        <taxon>Fungi</taxon>
        <taxon>Dikarya</taxon>
        <taxon>Basidiomycota</taxon>
        <taxon>Agaricomycotina</taxon>
        <taxon>Agaricomycetes</taxon>
        <taxon>Agaricomycetidae</taxon>
        <taxon>Boletales</taxon>
        <taxon>Paxilineae</taxon>
        <taxon>Paxillaceae</taxon>
        <taxon>Paxillus</taxon>
    </lineage>
</organism>
<dbReference type="HOGENOM" id="CLU_2979736_0_0_1"/>
<proteinExistence type="predicted"/>
<name>A0A0D0DCF8_9AGAM</name>
<accession>A0A0D0DCF8</accession>